<accession>A0AAV7SJ23</accession>
<evidence type="ECO:0000313" key="2">
    <source>
        <dbReference type="EMBL" id="KAJ1164064.1"/>
    </source>
</evidence>
<dbReference type="Proteomes" id="UP001066276">
    <property type="component" value="Chromosome 4_2"/>
</dbReference>
<sequence length="85" mass="9578">MTNRCRLKSYHEQRPMNRGLAIQNSHPQNQAQGSLNAPYIQPQRRQSIAALPQWGQVVGPPYGISNQRQGTQPNKDQGHSNGMEE</sequence>
<feature type="region of interest" description="Disordered" evidence="1">
    <location>
        <begin position="1"/>
        <end position="85"/>
    </location>
</feature>
<comment type="caution">
    <text evidence="2">The sequence shown here is derived from an EMBL/GenBank/DDBJ whole genome shotgun (WGS) entry which is preliminary data.</text>
</comment>
<protein>
    <submittedName>
        <fullName evidence="2">Uncharacterized protein</fullName>
    </submittedName>
</protein>
<evidence type="ECO:0000313" key="3">
    <source>
        <dbReference type="Proteomes" id="UP001066276"/>
    </source>
</evidence>
<gene>
    <name evidence="2" type="ORF">NDU88_004511</name>
</gene>
<dbReference type="EMBL" id="JANPWB010000008">
    <property type="protein sequence ID" value="KAJ1164064.1"/>
    <property type="molecule type" value="Genomic_DNA"/>
</dbReference>
<feature type="compositionally biased region" description="Polar residues" evidence="1">
    <location>
        <begin position="64"/>
        <end position="75"/>
    </location>
</feature>
<feature type="compositionally biased region" description="Polar residues" evidence="1">
    <location>
        <begin position="22"/>
        <end position="35"/>
    </location>
</feature>
<keyword evidence="3" id="KW-1185">Reference proteome</keyword>
<dbReference type="AlphaFoldDB" id="A0AAV7SJ23"/>
<evidence type="ECO:0000256" key="1">
    <source>
        <dbReference type="SAM" id="MobiDB-lite"/>
    </source>
</evidence>
<organism evidence="2 3">
    <name type="scientific">Pleurodeles waltl</name>
    <name type="common">Iberian ribbed newt</name>
    <dbReference type="NCBI Taxonomy" id="8319"/>
    <lineage>
        <taxon>Eukaryota</taxon>
        <taxon>Metazoa</taxon>
        <taxon>Chordata</taxon>
        <taxon>Craniata</taxon>
        <taxon>Vertebrata</taxon>
        <taxon>Euteleostomi</taxon>
        <taxon>Amphibia</taxon>
        <taxon>Batrachia</taxon>
        <taxon>Caudata</taxon>
        <taxon>Salamandroidea</taxon>
        <taxon>Salamandridae</taxon>
        <taxon>Pleurodelinae</taxon>
        <taxon>Pleurodeles</taxon>
    </lineage>
</organism>
<proteinExistence type="predicted"/>
<reference evidence="2" key="1">
    <citation type="journal article" date="2022" name="bioRxiv">
        <title>Sequencing and chromosome-scale assembly of the giantPleurodeles waltlgenome.</title>
        <authorList>
            <person name="Brown T."/>
            <person name="Elewa A."/>
            <person name="Iarovenko S."/>
            <person name="Subramanian E."/>
            <person name="Araus A.J."/>
            <person name="Petzold A."/>
            <person name="Susuki M."/>
            <person name="Suzuki K.-i.T."/>
            <person name="Hayashi T."/>
            <person name="Toyoda A."/>
            <person name="Oliveira C."/>
            <person name="Osipova E."/>
            <person name="Leigh N.D."/>
            <person name="Simon A."/>
            <person name="Yun M.H."/>
        </authorList>
    </citation>
    <scope>NUCLEOTIDE SEQUENCE</scope>
    <source>
        <strain evidence="2">20211129_DDA</strain>
        <tissue evidence="2">Liver</tissue>
    </source>
</reference>
<name>A0AAV7SJ23_PLEWA</name>